<dbReference type="CDD" id="cd00130">
    <property type="entry name" value="PAS"/>
    <property type="match status" value="2"/>
</dbReference>
<keyword evidence="4" id="KW-0524">Neurogenesis</keyword>
<feature type="domain" description="PAS" evidence="11">
    <location>
        <begin position="70"/>
        <end position="135"/>
    </location>
</feature>
<accession>A0AAV7MQH4</accession>
<evidence type="ECO:0000313" key="14">
    <source>
        <dbReference type="Proteomes" id="UP001066276"/>
    </source>
</evidence>
<evidence type="ECO:0000256" key="8">
    <source>
        <dbReference type="ARBA" id="ARBA00023163"/>
    </source>
</evidence>
<dbReference type="EMBL" id="JANPWB010000013">
    <property type="protein sequence ID" value="KAJ1105953.1"/>
    <property type="molecule type" value="Genomic_DNA"/>
</dbReference>
<keyword evidence="7" id="KW-0010">Activator</keyword>
<sequence length="763" mass="85370">MYRSTKGASKARRDQINAEIRNLKDLLPISEGDKVRLSYLHIMSLACMYTRKSIFFSRGSPLQELEELLSPQDLSDFVQTLPGFLLAFTSEGKLIYVSENVADHLGHSMVDLVAQGDCIYDVIDPADHFVMRSQLAVPSPTDTADRMFRCHFNTSKTVRRQSAGNKLVLIKGRFHQPPAGSYWSSNPVFTAFCIPLDPKPKVTHNTFFLAFFESKHAKDMSILDVSDSAELHLGFEKNELVCKSWYGLIHPEDLSHASARHCRLVGDRNEPRMELVIRLQRKDQGWVWIYCLIQQDSSEIPFTCYNYIISEPEAWCLRQQLTSEETQLTYVFSTTTPFQESLQSPGHLSSPDQVFTPIASTPTSGVSIQTFDFSGVCNVECPQEFAGSTSLSQEDIHLGQMTMDQGDISSLEEATGSTARPQGKDQDFCYTECIFLPTTTYEQTFRREAPSSSSKDFVCTPPYTPHQGCAFMFTSQESYSQTTAPTTTTPTTTTTTTTTEELYYSTDNSSALYEKLPPTPSPGDGDCTVMTVPEVRGPLYIDVPMIPDSILTPEASPIKQTLFRYSEKEKTEIDLLAKQISALAEDFNSFATKDLPLLEQTYARHTSVSRSSSLPSSLPSSCQDFLPLRHWRSIDFSFLACTEEEYLEENSIENIFRDLSPPLFERSGSGARCPHQLCGNVSSPFCLDVEASNEAEILLPPSPSMDLSPEEQSFLEELASYETAFEARASRSPCDGFNDELYQLQSHPHNSFHEDGSGGDPSF</sequence>
<evidence type="ECO:0000256" key="1">
    <source>
        <dbReference type="ARBA" id="ARBA00004123"/>
    </source>
</evidence>
<keyword evidence="6" id="KW-0238">DNA-binding</keyword>
<evidence type="ECO:0000256" key="9">
    <source>
        <dbReference type="ARBA" id="ARBA00023242"/>
    </source>
</evidence>
<comment type="subcellular location">
    <subcellularLocation>
        <location evidence="1">Nucleus</location>
    </subcellularLocation>
</comment>
<dbReference type="Proteomes" id="UP001066276">
    <property type="component" value="Chromosome 9"/>
</dbReference>
<evidence type="ECO:0000256" key="10">
    <source>
        <dbReference type="SAM" id="MobiDB-lite"/>
    </source>
</evidence>
<dbReference type="Pfam" id="PF14598">
    <property type="entry name" value="PAS_11"/>
    <property type="match status" value="1"/>
</dbReference>
<dbReference type="CDD" id="cd19697">
    <property type="entry name" value="bHLH-PAS_NPAS4_PASD10"/>
    <property type="match status" value="1"/>
</dbReference>
<evidence type="ECO:0000256" key="3">
    <source>
        <dbReference type="ARBA" id="ARBA00022782"/>
    </source>
</evidence>
<organism evidence="13 14">
    <name type="scientific">Pleurodeles waltl</name>
    <name type="common">Iberian ribbed newt</name>
    <dbReference type="NCBI Taxonomy" id="8319"/>
    <lineage>
        <taxon>Eukaryota</taxon>
        <taxon>Metazoa</taxon>
        <taxon>Chordata</taxon>
        <taxon>Craniata</taxon>
        <taxon>Vertebrata</taxon>
        <taxon>Euteleostomi</taxon>
        <taxon>Amphibia</taxon>
        <taxon>Batrachia</taxon>
        <taxon>Caudata</taxon>
        <taxon>Salamandroidea</taxon>
        <taxon>Salamandridae</taxon>
        <taxon>Pleurodelinae</taxon>
        <taxon>Pleurodeles</taxon>
    </lineage>
</organism>
<dbReference type="SUPFAM" id="SSF55785">
    <property type="entry name" value="PYP-like sensor domain (PAS domain)"/>
    <property type="match status" value="2"/>
</dbReference>
<dbReference type="GO" id="GO:0046983">
    <property type="term" value="F:protein dimerization activity"/>
    <property type="evidence" value="ECO:0007669"/>
    <property type="project" value="InterPro"/>
</dbReference>
<dbReference type="Gene3D" id="3.30.450.20">
    <property type="entry name" value="PAS domain"/>
    <property type="match status" value="2"/>
</dbReference>
<evidence type="ECO:0000256" key="6">
    <source>
        <dbReference type="ARBA" id="ARBA00023125"/>
    </source>
</evidence>
<keyword evidence="9" id="KW-0539">Nucleus</keyword>
<name>A0AAV7MQH4_PLEWA</name>
<dbReference type="GO" id="GO:0000981">
    <property type="term" value="F:DNA-binding transcription factor activity, RNA polymerase II-specific"/>
    <property type="evidence" value="ECO:0007669"/>
    <property type="project" value="TreeGrafter"/>
</dbReference>
<keyword evidence="8" id="KW-0804">Transcription</keyword>
<dbReference type="InterPro" id="IPR035965">
    <property type="entry name" value="PAS-like_dom_sf"/>
</dbReference>
<comment type="caution">
    <text evidence="13">The sequence shown here is derived from an EMBL/GenBank/DDBJ whole genome shotgun (WGS) entry which is preliminary data.</text>
</comment>
<keyword evidence="14" id="KW-1185">Reference proteome</keyword>
<dbReference type="AlphaFoldDB" id="A0AAV7MQH4"/>
<dbReference type="GO" id="GO:0005634">
    <property type="term" value="C:nucleus"/>
    <property type="evidence" value="ECO:0007669"/>
    <property type="project" value="UniProtKB-SubCell"/>
</dbReference>
<reference evidence="13" key="1">
    <citation type="journal article" date="2022" name="bioRxiv">
        <title>Sequencing and chromosome-scale assembly of the giantPleurodeles waltlgenome.</title>
        <authorList>
            <person name="Brown T."/>
            <person name="Elewa A."/>
            <person name="Iarovenko S."/>
            <person name="Subramanian E."/>
            <person name="Araus A.J."/>
            <person name="Petzold A."/>
            <person name="Susuki M."/>
            <person name="Suzuki K.-i.T."/>
            <person name="Hayashi T."/>
            <person name="Toyoda A."/>
            <person name="Oliveira C."/>
            <person name="Osipova E."/>
            <person name="Leigh N.D."/>
            <person name="Simon A."/>
            <person name="Yun M.H."/>
        </authorList>
    </citation>
    <scope>NUCLEOTIDE SEQUENCE</scope>
    <source>
        <strain evidence="13">20211129_DDA</strain>
        <tissue evidence="13">Liver</tissue>
    </source>
</reference>
<gene>
    <name evidence="13" type="ORF">NDU88_003356</name>
</gene>
<evidence type="ECO:0000256" key="2">
    <source>
        <dbReference type="ARBA" id="ARBA00022737"/>
    </source>
</evidence>
<dbReference type="PANTHER" id="PTHR23043:SF24">
    <property type="entry name" value="NEURONAL PAS DOMAIN-CONTAINING PROTEIN 4"/>
    <property type="match status" value="1"/>
</dbReference>
<dbReference type="Pfam" id="PF23183">
    <property type="entry name" value="bHLH_NPAS4"/>
    <property type="match status" value="1"/>
</dbReference>
<dbReference type="GO" id="GO:0000977">
    <property type="term" value="F:RNA polymerase II transcription regulatory region sequence-specific DNA binding"/>
    <property type="evidence" value="ECO:0007669"/>
    <property type="project" value="TreeGrafter"/>
</dbReference>
<dbReference type="PANTHER" id="PTHR23043">
    <property type="entry name" value="HYPOXIA-INDUCIBLE FACTOR 1 ALPHA"/>
    <property type="match status" value="1"/>
</dbReference>
<keyword evidence="2" id="KW-0677">Repeat</keyword>
<keyword evidence="3" id="KW-0221">Differentiation</keyword>
<proteinExistence type="predicted"/>
<dbReference type="InterPro" id="IPR011598">
    <property type="entry name" value="bHLH_dom"/>
</dbReference>
<feature type="region of interest" description="Disordered" evidence="10">
    <location>
        <begin position="739"/>
        <end position="763"/>
    </location>
</feature>
<keyword evidence="5" id="KW-0805">Transcription regulation</keyword>
<evidence type="ECO:0000259" key="12">
    <source>
        <dbReference type="PROSITE" id="PS50888"/>
    </source>
</evidence>
<protein>
    <submittedName>
        <fullName evidence="13">Uncharacterized protein</fullName>
    </submittedName>
</protein>
<dbReference type="InterPro" id="IPR000014">
    <property type="entry name" value="PAS"/>
</dbReference>
<evidence type="ECO:0000313" key="13">
    <source>
        <dbReference type="EMBL" id="KAJ1105953.1"/>
    </source>
</evidence>
<evidence type="ECO:0000256" key="5">
    <source>
        <dbReference type="ARBA" id="ARBA00023015"/>
    </source>
</evidence>
<dbReference type="SMART" id="SM00091">
    <property type="entry name" value="PAS"/>
    <property type="match status" value="2"/>
</dbReference>
<dbReference type="PROSITE" id="PS50112">
    <property type="entry name" value="PAS"/>
    <property type="match status" value="1"/>
</dbReference>
<evidence type="ECO:0000256" key="7">
    <source>
        <dbReference type="ARBA" id="ARBA00023159"/>
    </source>
</evidence>
<feature type="domain" description="BHLH" evidence="12">
    <location>
        <begin position="1"/>
        <end position="53"/>
    </location>
</feature>
<dbReference type="GO" id="GO:0007399">
    <property type="term" value="P:nervous system development"/>
    <property type="evidence" value="ECO:0007669"/>
    <property type="project" value="UniProtKB-KW"/>
</dbReference>
<evidence type="ECO:0000259" key="11">
    <source>
        <dbReference type="PROSITE" id="PS50112"/>
    </source>
</evidence>
<dbReference type="PROSITE" id="PS50888">
    <property type="entry name" value="BHLH"/>
    <property type="match status" value="1"/>
</dbReference>
<dbReference type="InterPro" id="IPR056192">
    <property type="entry name" value="bHLH_NPAS4"/>
</dbReference>
<evidence type="ECO:0000256" key="4">
    <source>
        <dbReference type="ARBA" id="ARBA00022902"/>
    </source>
</evidence>
<dbReference type="GO" id="GO:0030154">
    <property type="term" value="P:cell differentiation"/>
    <property type="evidence" value="ECO:0007669"/>
    <property type="project" value="UniProtKB-KW"/>
</dbReference>